<name>A0A0A0YUM2_9CAUD</name>
<accession>A0A0A0YUM2</accession>
<proteinExistence type="predicted"/>
<sequence length="120" mass="13271">MTYSTVRIDTLTSPFCPDHLSRMIRQLELSGVPGSTPIELWGRGAELALVSADTGLHLREQGWTLLVDMHGLVNPIGARAADQAKARAQASKKTTTTRRGPIGWFQRHWNGEAFKEKESS</sequence>
<evidence type="ECO:0000313" key="2">
    <source>
        <dbReference type="Proteomes" id="UP000223157"/>
    </source>
</evidence>
<dbReference type="EMBL" id="KM881426">
    <property type="protein sequence ID" value="AIX12711.1"/>
    <property type="molecule type" value="Genomic_DNA"/>
</dbReference>
<organism evidence="1 2">
    <name type="scientific">Mycobacterium phage ZygoTaiga</name>
    <dbReference type="NCBI Taxonomy" id="1566994"/>
    <lineage>
        <taxon>Viruses</taxon>
        <taxon>Duplodnaviria</taxon>
        <taxon>Heunggongvirae</taxon>
        <taxon>Uroviricota</taxon>
        <taxon>Caudoviricetes</taxon>
        <taxon>Ceeclamvirinae</taxon>
        <taxon>Bixzunavirus</taxon>
        <taxon>Bixzunavirus Bxz1</taxon>
    </lineage>
</organism>
<evidence type="ECO:0000313" key="1">
    <source>
        <dbReference type="EMBL" id="AIX12711.1"/>
    </source>
</evidence>
<protein>
    <submittedName>
        <fullName evidence="1">Uncharacterized protein</fullName>
    </submittedName>
</protein>
<gene>
    <name evidence="1" type="ORF">PBI_ZYGOTAIGA_30</name>
</gene>
<reference evidence="1 2" key="1">
    <citation type="submission" date="2014-10" db="EMBL/GenBank/DDBJ databases">
        <authorList>
            <person name="Aguirre C.A."/>
            <person name="Archer J.A."/>
            <person name="Bates T."/>
            <person name="Ion J.M."/>
            <person name="Krejcarek O.E."/>
            <person name="Mitchell C.L."/>
            <person name="Montgomery E.A."/>
            <person name="Soder N.A."/>
            <person name="Verduzco J.A."/>
            <person name="Scherer A.E."/>
            <person name="Westholm D.E."/>
            <person name="Serrano M.G."/>
            <person name="Buck G."/>
            <person name="Lee V."/>
            <person name="Wang Y."/>
            <person name="Carvalho R."/>
            <person name="Voegtly L."/>
            <person name="Shi R."/>
            <person name="Duckworth R."/>
            <person name="Johnson A."/>
            <person name="Loviza R."/>
            <person name="Walstead R."/>
            <person name="Shah Z."/>
            <person name="Kiflezghi M."/>
            <person name="Wade K."/>
            <person name="Anders K.R."/>
            <person name="Braun M.A."/>
            <person name="Delesalle V.A."/>
            <person name="Hughes L.E."/>
            <person name="Ware V.C."/>
            <person name="Bradley K.W."/>
            <person name="Barker L.P."/>
            <person name="Asai D.J."/>
            <person name="Bowman C.A."/>
            <person name="Russell D.A."/>
            <person name="Pope W.H."/>
            <person name="Jacobs-Sera D."/>
            <person name="Hendrix R.W."/>
            <person name="Hatfull G.F."/>
        </authorList>
    </citation>
    <scope>NUCLEOTIDE SEQUENCE [LARGE SCALE GENOMIC DNA]</scope>
</reference>
<dbReference type="Proteomes" id="UP000223157">
    <property type="component" value="Genome"/>
</dbReference>